<proteinExistence type="predicted"/>
<name>U4LDC4_PYROM</name>
<keyword evidence="4" id="KW-1185">Reference proteome</keyword>
<feature type="region of interest" description="Disordered" evidence="1">
    <location>
        <begin position="41"/>
        <end position="81"/>
    </location>
</feature>
<keyword evidence="2" id="KW-0812">Transmembrane</keyword>
<dbReference type="AlphaFoldDB" id="U4LDC4"/>
<dbReference type="STRING" id="1076935.U4LDC4"/>
<dbReference type="eggNOG" id="ENOG502SFI2">
    <property type="taxonomic scope" value="Eukaryota"/>
</dbReference>
<gene>
    <name evidence="3" type="ORF">PCON_12141</name>
</gene>
<feature type="compositionally biased region" description="Low complexity" evidence="1">
    <location>
        <begin position="46"/>
        <end position="65"/>
    </location>
</feature>
<evidence type="ECO:0000313" key="4">
    <source>
        <dbReference type="Proteomes" id="UP000018144"/>
    </source>
</evidence>
<evidence type="ECO:0000256" key="2">
    <source>
        <dbReference type="SAM" id="Phobius"/>
    </source>
</evidence>
<dbReference type="Proteomes" id="UP000018144">
    <property type="component" value="Unassembled WGS sequence"/>
</dbReference>
<reference evidence="3 4" key="1">
    <citation type="journal article" date="2013" name="PLoS Genet.">
        <title>The genome and development-dependent transcriptomes of Pyronema confluens: a window into fungal evolution.</title>
        <authorList>
            <person name="Traeger S."/>
            <person name="Altegoer F."/>
            <person name="Freitag M."/>
            <person name="Gabaldon T."/>
            <person name="Kempken F."/>
            <person name="Kumar A."/>
            <person name="Marcet-Houben M."/>
            <person name="Poggeler S."/>
            <person name="Stajich J.E."/>
            <person name="Nowrousian M."/>
        </authorList>
    </citation>
    <scope>NUCLEOTIDE SEQUENCE [LARGE SCALE GENOMIC DNA]</scope>
    <source>
        <strain evidence="4">CBS 100304</strain>
        <tissue evidence="3">Vegetative mycelium</tissue>
    </source>
</reference>
<evidence type="ECO:0000313" key="3">
    <source>
        <dbReference type="EMBL" id="CCX12547.1"/>
    </source>
</evidence>
<protein>
    <submittedName>
        <fullName evidence="3">Uncharacterized protein</fullName>
    </submittedName>
</protein>
<evidence type="ECO:0000256" key="1">
    <source>
        <dbReference type="SAM" id="MobiDB-lite"/>
    </source>
</evidence>
<keyword evidence="2" id="KW-0472">Membrane</keyword>
<dbReference type="EMBL" id="HF935720">
    <property type="protein sequence ID" value="CCX12547.1"/>
    <property type="molecule type" value="Genomic_DNA"/>
</dbReference>
<accession>U4LDC4</accession>
<sequence>MPAQSIPSSSLPKFRAPPKTPMYLIGVRSNVGVRSQHGTRFVPNINTNAQPTQKTPQTQQTSQAQIPKAPKYIPRPLSPKELPAQYKGAERKIRTAIVALPIAIVTSYVLYQRIFKGEERKKFSDAVPSV</sequence>
<organism evidence="3 4">
    <name type="scientific">Pyronema omphalodes (strain CBS 100304)</name>
    <name type="common">Pyronema confluens</name>
    <dbReference type="NCBI Taxonomy" id="1076935"/>
    <lineage>
        <taxon>Eukaryota</taxon>
        <taxon>Fungi</taxon>
        <taxon>Dikarya</taxon>
        <taxon>Ascomycota</taxon>
        <taxon>Pezizomycotina</taxon>
        <taxon>Pezizomycetes</taxon>
        <taxon>Pezizales</taxon>
        <taxon>Pyronemataceae</taxon>
        <taxon>Pyronema</taxon>
    </lineage>
</organism>
<keyword evidence="2" id="KW-1133">Transmembrane helix</keyword>
<dbReference type="OrthoDB" id="3784821at2759"/>
<feature type="transmembrane region" description="Helical" evidence="2">
    <location>
        <begin position="93"/>
        <end position="111"/>
    </location>
</feature>